<dbReference type="GO" id="GO:0036064">
    <property type="term" value="C:ciliary basal body"/>
    <property type="evidence" value="ECO:0007669"/>
    <property type="project" value="TreeGrafter"/>
</dbReference>
<dbReference type="Ensembl" id="ENSVKKT00000010140.1">
    <property type="protein sequence ID" value="ENSVKKP00000009894.1"/>
    <property type="gene ID" value="ENSVKKG00000006989.1"/>
</dbReference>
<gene>
    <name evidence="9" type="primary">ODF2L</name>
</gene>
<evidence type="ECO:0000256" key="8">
    <source>
        <dbReference type="SAM" id="Coils"/>
    </source>
</evidence>
<evidence type="ECO:0000313" key="9">
    <source>
        <dbReference type="Ensembl" id="ENSVKKP00000009894.1"/>
    </source>
</evidence>
<feature type="coiled-coil region" evidence="8">
    <location>
        <begin position="263"/>
        <end position="385"/>
    </location>
</feature>
<comment type="subcellular location">
    <subcellularLocation>
        <location evidence="2">Cell projection</location>
        <location evidence="2">Cilium</location>
    </subcellularLocation>
    <subcellularLocation>
        <location evidence="1">Cytoplasm</location>
        <location evidence="1">Cytoskeleton</location>
        <location evidence="1">Microtubule organizing center</location>
        <location evidence="1">Centrosome</location>
        <location evidence="1">Centriole</location>
    </subcellularLocation>
</comment>
<dbReference type="InterPro" id="IPR026099">
    <property type="entry name" value="Odf2-rel"/>
</dbReference>
<dbReference type="Proteomes" id="UP000694545">
    <property type="component" value="Unplaced"/>
</dbReference>
<keyword evidence="6" id="KW-0206">Cytoskeleton</keyword>
<keyword evidence="4" id="KW-0963">Cytoplasm</keyword>
<dbReference type="AlphaFoldDB" id="A0A8D2J636"/>
<feature type="coiled-coil region" evidence="8">
    <location>
        <begin position="453"/>
        <end position="522"/>
    </location>
</feature>
<proteinExistence type="inferred from homology"/>
<evidence type="ECO:0000256" key="7">
    <source>
        <dbReference type="ARBA" id="ARBA00023273"/>
    </source>
</evidence>
<name>A0A8D2J636_VARKO</name>
<evidence type="ECO:0000256" key="3">
    <source>
        <dbReference type="ARBA" id="ARBA00009316"/>
    </source>
</evidence>
<keyword evidence="5 8" id="KW-0175">Coiled coil</keyword>
<evidence type="ECO:0000256" key="5">
    <source>
        <dbReference type="ARBA" id="ARBA00023054"/>
    </source>
</evidence>
<evidence type="ECO:0000256" key="6">
    <source>
        <dbReference type="ARBA" id="ARBA00023212"/>
    </source>
</evidence>
<evidence type="ECO:0000256" key="1">
    <source>
        <dbReference type="ARBA" id="ARBA00004114"/>
    </source>
</evidence>
<dbReference type="GO" id="GO:0005814">
    <property type="term" value="C:centriole"/>
    <property type="evidence" value="ECO:0007669"/>
    <property type="project" value="UniProtKB-SubCell"/>
</dbReference>
<dbReference type="GO" id="GO:1902018">
    <property type="term" value="P:negative regulation of cilium assembly"/>
    <property type="evidence" value="ECO:0007669"/>
    <property type="project" value="TreeGrafter"/>
</dbReference>
<feature type="coiled-coil region" evidence="8">
    <location>
        <begin position="599"/>
        <end position="647"/>
    </location>
</feature>
<reference evidence="9" key="2">
    <citation type="submission" date="2025-09" db="UniProtKB">
        <authorList>
            <consortium name="Ensembl"/>
        </authorList>
    </citation>
    <scope>IDENTIFICATION</scope>
</reference>
<evidence type="ECO:0000256" key="4">
    <source>
        <dbReference type="ARBA" id="ARBA00022490"/>
    </source>
</evidence>
<feature type="coiled-coil region" evidence="8">
    <location>
        <begin position="684"/>
        <end position="743"/>
    </location>
</feature>
<accession>A0A8D2J636</accession>
<dbReference type="OMA" id="RSEKTCA"/>
<dbReference type="GO" id="GO:0005813">
    <property type="term" value="C:centrosome"/>
    <property type="evidence" value="ECO:0007669"/>
    <property type="project" value="TreeGrafter"/>
</dbReference>
<evidence type="ECO:0000256" key="2">
    <source>
        <dbReference type="ARBA" id="ARBA00004138"/>
    </source>
</evidence>
<keyword evidence="7" id="KW-0966">Cell projection</keyword>
<protein>
    <submittedName>
        <fullName evidence="9">Outer dense fiber of sperm tails 2 like</fullName>
    </submittedName>
</protein>
<dbReference type="PANTHER" id="PTHR23162:SF7">
    <property type="entry name" value="PROTEIN BCAP"/>
    <property type="match status" value="1"/>
</dbReference>
<evidence type="ECO:0000313" key="10">
    <source>
        <dbReference type="Proteomes" id="UP000694545"/>
    </source>
</evidence>
<comment type="similarity">
    <text evidence="3">Belongs to the ODF2 family.</text>
</comment>
<organism evidence="9 10">
    <name type="scientific">Varanus komodoensis</name>
    <name type="common">Komodo dragon</name>
    <dbReference type="NCBI Taxonomy" id="61221"/>
    <lineage>
        <taxon>Eukaryota</taxon>
        <taxon>Metazoa</taxon>
        <taxon>Chordata</taxon>
        <taxon>Craniata</taxon>
        <taxon>Vertebrata</taxon>
        <taxon>Euteleostomi</taxon>
        <taxon>Lepidosauria</taxon>
        <taxon>Squamata</taxon>
        <taxon>Bifurcata</taxon>
        <taxon>Unidentata</taxon>
        <taxon>Episquamata</taxon>
        <taxon>Toxicofera</taxon>
        <taxon>Anguimorpha</taxon>
        <taxon>Paleoanguimorpha</taxon>
        <taxon>Varanoidea</taxon>
        <taxon>Varanidae</taxon>
        <taxon>Varanus</taxon>
    </lineage>
</organism>
<sequence>MFICQKEEDGSLSSWYGQNSDLSHYSVQRELFSSSSCKDVRLMPNLTYGEAEKRCSVIQSCDTSFKKDGLGTETSSQLGNYLSSRNEDANSSKNHLPESIEVESLKESWSSYSRLVNEHRTRMKELLPCLKGKSQQTSLEESLSEGETKWLWEDAINSRVTFQEILHETEMTINSAEMFLPSFKETLIRISKACYISASDMIKISVQEDLLVKELQALKTMKGLLQLLLRSSKDKEIIGEQIEDLIQKLTLSETETISLKNEVIEKERSIVELLTQLQQEKANVLKASRHSESVQSVQTHLQFQIEKKEAENNQLRTKIQTIEKSITEWKLQVGEHNQKILAEKERREERRNALRRAARVQKQRAEQLEVVVKSLLSQVKEKEIQLSEVLSASNVWKSHHETVVDEKIRLEVQVETLKKQIGDCMMELSRIQDVGRKSKSEIIGKLNSVMSENEKISLENAKLKASLSALEDNIISAETELEDLHEEAKQQEKLVEQYKIEVEKLETEAEELKAMYEKVIWESRKMTEDKEVEMDAMKSQTETHLKELEHARDLQKAAEEKLQRCQEGLLSCQKSCLDKSRAIKELQTEVGDNDGFLKQLSLEEENHNIQMKYEEVKRKIEEMELQNKELENQLSNQEESLQKTELHFKQKLADCDALTRQLEVVLEDGRKKLTEEMEKIASKERCFQLKILDLENKLRQKKEEHKKLSRRLDSKEKYHEMSLKEIEHSLQRSENRNQSIQNYIKFLKASYVTMFG</sequence>
<reference evidence="9" key="1">
    <citation type="submission" date="2025-08" db="UniProtKB">
        <authorList>
            <consortium name="Ensembl"/>
        </authorList>
    </citation>
    <scope>IDENTIFICATION</scope>
</reference>
<dbReference type="PANTHER" id="PTHR23162">
    <property type="entry name" value="OUTER DENSE FIBER OF SPERM TAILS 2"/>
    <property type="match status" value="1"/>
</dbReference>
<keyword evidence="10" id="KW-1185">Reference proteome</keyword>